<organism evidence="2">
    <name type="scientific">Hypocrea jecorina (strain QM6a)</name>
    <name type="common">Trichoderma reesei</name>
    <dbReference type="NCBI Taxonomy" id="431241"/>
    <lineage>
        <taxon>Eukaryota</taxon>
        <taxon>Fungi</taxon>
        <taxon>Dikarya</taxon>
        <taxon>Ascomycota</taxon>
        <taxon>Pezizomycotina</taxon>
        <taxon>Sordariomycetes</taxon>
        <taxon>Hypocreomycetidae</taxon>
        <taxon>Hypocreales</taxon>
        <taxon>Hypocreaceae</taxon>
        <taxon>Trichoderma</taxon>
    </lineage>
</organism>
<dbReference type="HOGENOM" id="CLU_178690_0_0_1"/>
<dbReference type="EMBL" id="GL985063">
    <property type="protein sequence ID" value="EGR48931.1"/>
    <property type="molecule type" value="Genomic_DNA"/>
</dbReference>
<proteinExistence type="predicted"/>
<gene>
    <name evidence="1" type="ORF">TRIREDRAFT_106897</name>
</gene>
<name>G0RIH0_HYPJQ</name>
<dbReference type="AlphaFoldDB" id="G0RIH0"/>
<protein>
    <submittedName>
        <fullName evidence="1">Predicted protein</fullName>
    </submittedName>
</protein>
<sequence>MMMLLADKCRSRRLMRKPAGSPDQFLFAFSVTVSGAAIIGVGGARESTGSQKKFIVSLWCVAHQDLVCTPTREDGDVDIDRLIASLVSFKRKLLISLNIIKLK</sequence>
<dbReference type="Proteomes" id="UP000008984">
    <property type="component" value="Unassembled WGS sequence"/>
</dbReference>
<dbReference type="RefSeq" id="XP_006964954.1">
    <property type="nucleotide sequence ID" value="XM_006964892.1"/>
</dbReference>
<keyword evidence="2" id="KW-1185">Reference proteome</keyword>
<dbReference type="VEuPathDB" id="FungiDB:TRIREDRAFT_106897"/>
<reference evidence="1 2" key="1">
    <citation type="journal article" date="2008" name="Nat. Biotechnol.">
        <title>Genome sequencing and analysis of the biomass-degrading fungus Trichoderma reesei (syn. Hypocrea jecorina).</title>
        <authorList>
            <person name="Martinez D."/>
            <person name="Berka R.M."/>
            <person name="Henrissat B."/>
            <person name="Saloheimo M."/>
            <person name="Arvas M."/>
            <person name="Baker S.E."/>
            <person name="Chapman J."/>
            <person name="Chertkov O."/>
            <person name="Coutinho P.M."/>
            <person name="Cullen D."/>
            <person name="Danchin E.G."/>
            <person name="Grigoriev I.V."/>
            <person name="Harris P."/>
            <person name="Jackson M."/>
            <person name="Kubicek C.P."/>
            <person name="Han C.S."/>
            <person name="Ho I."/>
            <person name="Larrondo L.F."/>
            <person name="de Leon A.L."/>
            <person name="Magnuson J.K."/>
            <person name="Merino S."/>
            <person name="Misra M."/>
            <person name="Nelson B."/>
            <person name="Putnam N."/>
            <person name="Robbertse B."/>
            <person name="Salamov A.A."/>
            <person name="Schmoll M."/>
            <person name="Terry A."/>
            <person name="Thayer N."/>
            <person name="Westerholm-Parvinen A."/>
            <person name="Schoch C.L."/>
            <person name="Yao J."/>
            <person name="Barabote R."/>
            <person name="Nelson M.A."/>
            <person name="Detter C."/>
            <person name="Bruce D."/>
            <person name="Kuske C.R."/>
            <person name="Xie G."/>
            <person name="Richardson P."/>
            <person name="Rokhsar D.S."/>
            <person name="Lucas S.M."/>
            <person name="Rubin E.M."/>
            <person name="Dunn-Coleman N."/>
            <person name="Ward M."/>
            <person name="Brettin T.S."/>
        </authorList>
    </citation>
    <scope>NUCLEOTIDE SEQUENCE [LARGE SCALE GENOMIC DNA]</scope>
    <source>
        <strain evidence="1 2">QM6a</strain>
    </source>
</reference>
<evidence type="ECO:0000313" key="2">
    <source>
        <dbReference type="Proteomes" id="UP000008984"/>
    </source>
</evidence>
<evidence type="ECO:0000313" key="1">
    <source>
        <dbReference type="EMBL" id="EGR48931.1"/>
    </source>
</evidence>
<dbReference type="GeneID" id="18481360"/>
<dbReference type="KEGG" id="tre:TRIREDRAFT_106897"/>
<accession>G0RIH0</accession>